<sequence>IYDDGTLIKDLTAPWDFYALDKLQYAQRFGTIIFVHPDYRPEILKKTGDDFEITQFDFERNDADMTENIPFMKFDDATGVNITISSNSSGNNYATFTTNKDFWTQNNVGSIILLMDRQWIITEYVSPTVVYAYTNGPYSIPSAAVSDWFESAFSARRGWPCSITFHQDRLIFAGSPSWPSGVWMSCVGRHNNFSVGTGLDDESIFITLLSQQRQQICTVVSSDNLQILTNVGEWAISSKPLTPSTVDIKQHTSVGSVASRYLPPQKIEGATVFISAGETDIRELSLDQLGENYNANDLCTAAKHLMRGPIDLSYNSTTHQLFVVMSGGEMAILNQNSALGISAWSQYKTNGQFKSVATIDGETYVVVARQNNFYLEKFSDTALNDAGTYGFSFTAAALPLRASGHNAKMLKIRKISARVLNTKTLFINDSRAKLPNSIYDDASPGFSGDVSVNLLGTQRNCINAPWKISSSEQLPSTILSITTYGYYTV</sequence>
<protein>
    <submittedName>
        <fullName evidence="1">Uncharacterized protein</fullName>
    </submittedName>
</protein>
<reference evidence="1" key="2">
    <citation type="journal article" date="2021" name="PeerJ">
        <title>Extensive microbial diversity within the chicken gut microbiome revealed by metagenomics and culture.</title>
        <authorList>
            <person name="Gilroy R."/>
            <person name="Ravi A."/>
            <person name="Getino M."/>
            <person name="Pursley I."/>
            <person name="Horton D.L."/>
            <person name="Alikhan N.F."/>
            <person name="Baker D."/>
            <person name="Gharbi K."/>
            <person name="Hall N."/>
            <person name="Watson M."/>
            <person name="Adriaenssens E.M."/>
            <person name="Foster-Nyarko E."/>
            <person name="Jarju S."/>
            <person name="Secka A."/>
            <person name="Antonio M."/>
            <person name="Oren A."/>
            <person name="Chaudhuri R.R."/>
            <person name="La Ragione R."/>
            <person name="Hildebrand F."/>
            <person name="Pallen M.J."/>
        </authorList>
    </citation>
    <scope>NUCLEOTIDE SEQUENCE</scope>
    <source>
        <strain evidence="1">8207</strain>
    </source>
</reference>
<evidence type="ECO:0000313" key="1">
    <source>
        <dbReference type="EMBL" id="MBO8425518.1"/>
    </source>
</evidence>
<comment type="caution">
    <text evidence="1">The sequence shown here is derived from an EMBL/GenBank/DDBJ whole genome shotgun (WGS) entry which is preliminary data.</text>
</comment>
<feature type="non-terminal residue" evidence="1">
    <location>
        <position position="1"/>
    </location>
</feature>
<accession>A0A9D9DFA7</accession>
<dbReference type="EMBL" id="JADINC010000055">
    <property type="protein sequence ID" value="MBO8425518.1"/>
    <property type="molecule type" value="Genomic_DNA"/>
</dbReference>
<reference evidence="1" key="1">
    <citation type="submission" date="2020-10" db="EMBL/GenBank/DDBJ databases">
        <authorList>
            <person name="Gilroy R."/>
        </authorList>
    </citation>
    <scope>NUCLEOTIDE SEQUENCE</scope>
    <source>
        <strain evidence="1">8207</strain>
    </source>
</reference>
<evidence type="ECO:0000313" key="2">
    <source>
        <dbReference type="Proteomes" id="UP000823630"/>
    </source>
</evidence>
<name>A0A9D9DFA7_9PROT</name>
<dbReference type="AlphaFoldDB" id="A0A9D9DFA7"/>
<dbReference type="Proteomes" id="UP000823630">
    <property type="component" value="Unassembled WGS sequence"/>
</dbReference>
<organism evidence="1 2">
    <name type="scientific">Candidatus Enterousia avistercoris</name>
    <dbReference type="NCBI Taxonomy" id="2840788"/>
    <lineage>
        <taxon>Bacteria</taxon>
        <taxon>Pseudomonadati</taxon>
        <taxon>Pseudomonadota</taxon>
        <taxon>Alphaproteobacteria</taxon>
        <taxon>Candidatus Enterousia</taxon>
    </lineage>
</organism>
<gene>
    <name evidence="1" type="ORF">IAC69_03515</name>
</gene>
<proteinExistence type="predicted"/>